<dbReference type="Gene3D" id="4.10.410.10">
    <property type="entry name" value="Pancreatic trypsin inhibitor Kunitz domain"/>
    <property type="match status" value="2"/>
</dbReference>
<evidence type="ECO:0000259" key="7">
    <source>
        <dbReference type="PROSITE" id="PS50279"/>
    </source>
</evidence>
<feature type="domain" description="BPTI/Kunitz inhibitor" evidence="7">
    <location>
        <begin position="25"/>
        <end position="75"/>
    </location>
</feature>
<dbReference type="InterPro" id="IPR050098">
    <property type="entry name" value="TFPI/VKTCI-like"/>
</dbReference>
<evidence type="ECO:0000313" key="9">
    <source>
        <dbReference type="Proteomes" id="UP000789390"/>
    </source>
</evidence>
<comment type="caution">
    <text evidence="8">The sequence shown here is derived from an EMBL/GenBank/DDBJ whole genome shotgun (WGS) entry which is preliminary data.</text>
</comment>
<keyword evidence="3" id="KW-0646">Protease inhibitor</keyword>
<keyword evidence="6" id="KW-0732">Signal</keyword>
<dbReference type="PRINTS" id="PR00759">
    <property type="entry name" value="BASICPTASE"/>
</dbReference>
<dbReference type="GO" id="GO:0005615">
    <property type="term" value="C:extracellular space"/>
    <property type="evidence" value="ECO:0007669"/>
    <property type="project" value="TreeGrafter"/>
</dbReference>
<sequence length="138" mass="14868">MLTSITLILLSTCLMLVASQEIDVCSLSRKTGTCRAIIPAWYFDKANGTCQSFDYSGCGGNANNFKSLALCEDKCVTVKKVCTMKKDSGKCRAAFPAWYYDASSGGCKRFVYGGHGGNGNNFKSQNLCENACVPKAKV</sequence>
<gene>
    <name evidence="8" type="ORF">DGAL_LOCUS3694</name>
</gene>
<dbReference type="GO" id="GO:0004867">
    <property type="term" value="F:serine-type endopeptidase inhibitor activity"/>
    <property type="evidence" value="ECO:0007669"/>
    <property type="project" value="UniProtKB-KW"/>
</dbReference>
<dbReference type="FunFam" id="4.10.410.10:FF:000020">
    <property type="entry name" value="Collagen, type VI, alpha 3"/>
    <property type="match status" value="2"/>
</dbReference>
<keyword evidence="9" id="KW-1185">Reference proteome</keyword>
<dbReference type="CDD" id="cd00109">
    <property type="entry name" value="Kunitz-type"/>
    <property type="match status" value="1"/>
</dbReference>
<accession>A0A8J2RHW7</accession>
<dbReference type="InterPro" id="IPR036880">
    <property type="entry name" value="Kunitz_BPTI_sf"/>
</dbReference>
<evidence type="ECO:0000256" key="4">
    <source>
        <dbReference type="ARBA" id="ARBA00022900"/>
    </source>
</evidence>
<dbReference type="InterPro" id="IPR020901">
    <property type="entry name" value="Prtase_inh_Kunz-CS"/>
</dbReference>
<evidence type="ECO:0000313" key="8">
    <source>
        <dbReference type="EMBL" id="CAH0101363.1"/>
    </source>
</evidence>
<dbReference type="EMBL" id="CAKKLH010000057">
    <property type="protein sequence ID" value="CAH0101363.1"/>
    <property type="molecule type" value="Genomic_DNA"/>
</dbReference>
<dbReference type="SMART" id="SM00131">
    <property type="entry name" value="KU"/>
    <property type="match status" value="2"/>
</dbReference>
<comment type="subcellular location">
    <subcellularLocation>
        <location evidence="1">Secreted</location>
    </subcellularLocation>
</comment>
<dbReference type="PROSITE" id="PS50279">
    <property type="entry name" value="BPTI_KUNITZ_2"/>
    <property type="match status" value="2"/>
</dbReference>
<evidence type="ECO:0000256" key="5">
    <source>
        <dbReference type="ARBA" id="ARBA00023157"/>
    </source>
</evidence>
<reference evidence="8" key="1">
    <citation type="submission" date="2021-11" db="EMBL/GenBank/DDBJ databases">
        <authorList>
            <person name="Schell T."/>
        </authorList>
    </citation>
    <scope>NUCLEOTIDE SEQUENCE</scope>
    <source>
        <strain evidence="8">M5</strain>
    </source>
</reference>
<evidence type="ECO:0000256" key="2">
    <source>
        <dbReference type="ARBA" id="ARBA00022525"/>
    </source>
</evidence>
<evidence type="ECO:0000256" key="1">
    <source>
        <dbReference type="ARBA" id="ARBA00004613"/>
    </source>
</evidence>
<dbReference type="PANTHER" id="PTHR10083:SF381">
    <property type="entry name" value="BPTI_KUNITZ INHIBITOR DOMAIN-CONTAINING PROTEIN"/>
    <property type="match status" value="1"/>
</dbReference>
<protein>
    <recommendedName>
        <fullName evidence="7">BPTI/Kunitz inhibitor domain-containing protein</fullName>
    </recommendedName>
</protein>
<dbReference type="OrthoDB" id="4473401at2759"/>
<dbReference type="Proteomes" id="UP000789390">
    <property type="component" value="Unassembled WGS sequence"/>
</dbReference>
<evidence type="ECO:0000256" key="6">
    <source>
        <dbReference type="SAM" id="SignalP"/>
    </source>
</evidence>
<dbReference type="AlphaFoldDB" id="A0A8J2RHW7"/>
<keyword evidence="5" id="KW-1015">Disulfide bond</keyword>
<dbReference type="InterPro" id="IPR002223">
    <property type="entry name" value="Kunitz_BPTI"/>
</dbReference>
<organism evidence="8 9">
    <name type="scientific">Daphnia galeata</name>
    <dbReference type="NCBI Taxonomy" id="27404"/>
    <lineage>
        <taxon>Eukaryota</taxon>
        <taxon>Metazoa</taxon>
        <taxon>Ecdysozoa</taxon>
        <taxon>Arthropoda</taxon>
        <taxon>Crustacea</taxon>
        <taxon>Branchiopoda</taxon>
        <taxon>Diplostraca</taxon>
        <taxon>Cladocera</taxon>
        <taxon>Anomopoda</taxon>
        <taxon>Daphniidae</taxon>
        <taxon>Daphnia</taxon>
    </lineage>
</organism>
<keyword evidence="2" id="KW-0964">Secreted</keyword>
<feature type="domain" description="BPTI/Kunitz inhibitor" evidence="7">
    <location>
        <begin position="82"/>
        <end position="132"/>
    </location>
</feature>
<keyword evidence="4" id="KW-0722">Serine protease inhibitor</keyword>
<dbReference type="PROSITE" id="PS00280">
    <property type="entry name" value="BPTI_KUNITZ_1"/>
    <property type="match status" value="1"/>
</dbReference>
<proteinExistence type="predicted"/>
<name>A0A8J2RHW7_9CRUS</name>
<evidence type="ECO:0000256" key="3">
    <source>
        <dbReference type="ARBA" id="ARBA00022690"/>
    </source>
</evidence>
<feature type="signal peptide" evidence="6">
    <location>
        <begin position="1"/>
        <end position="19"/>
    </location>
</feature>
<dbReference type="SUPFAM" id="SSF57362">
    <property type="entry name" value="BPTI-like"/>
    <property type="match status" value="2"/>
</dbReference>
<dbReference type="PANTHER" id="PTHR10083">
    <property type="entry name" value="KUNITZ-TYPE PROTEASE INHIBITOR-RELATED"/>
    <property type="match status" value="1"/>
</dbReference>
<feature type="chain" id="PRO_5035224580" description="BPTI/Kunitz inhibitor domain-containing protein" evidence="6">
    <location>
        <begin position="20"/>
        <end position="138"/>
    </location>
</feature>
<dbReference type="Pfam" id="PF00014">
    <property type="entry name" value="Kunitz_BPTI"/>
    <property type="match status" value="2"/>
</dbReference>